<evidence type="ECO:0000256" key="10">
    <source>
        <dbReference type="SAM" id="Phobius"/>
    </source>
</evidence>
<dbReference type="GO" id="GO:0015297">
    <property type="term" value="F:antiporter activity"/>
    <property type="evidence" value="ECO:0007669"/>
    <property type="project" value="UniProtKB-KW"/>
</dbReference>
<evidence type="ECO:0000256" key="9">
    <source>
        <dbReference type="ARBA" id="ARBA00023201"/>
    </source>
</evidence>
<keyword evidence="8 10" id="KW-0472">Membrane</keyword>
<feature type="transmembrane region" description="Helical" evidence="10">
    <location>
        <begin position="76"/>
        <end position="95"/>
    </location>
</feature>
<feature type="domain" description="Cation/H+ exchanger transmembrane" evidence="11">
    <location>
        <begin position="1"/>
        <end position="99"/>
    </location>
</feature>
<evidence type="ECO:0000256" key="5">
    <source>
        <dbReference type="ARBA" id="ARBA00022989"/>
    </source>
</evidence>
<dbReference type="Proteomes" id="UP000005839">
    <property type="component" value="Unassembled WGS sequence"/>
</dbReference>
<evidence type="ECO:0000313" key="12">
    <source>
        <dbReference type="EMBL" id="EDP99366.1"/>
    </source>
</evidence>
<protein>
    <recommendedName>
        <fullName evidence="11">Cation/H+ exchanger transmembrane domain-containing protein</fullName>
    </recommendedName>
</protein>
<evidence type="ECO:0000256" key="6">
    <source>
        <dbReference type="ARBA" id="ARBA00023053"/>
    </source>
</evidence>
<dbReference type="AlphaFoldDB" id="A9DG58"/>
<dbReference type="RefSeq" id="WP_005502054.1">
    <property type="nucleotide sequence ID" value="NZ_ABIC01000042.1"/>
</dbReference>
<dbReference type="EMBL" id="ABIC01000042">
    <property type="protein sequence ID" value="EDP99366.1"/>
    <property type="molecule type" value="Genomic_DNA"/>
</dbReference>
<dbReference type="Gene3D" id="1.20.1530.20">
    <property type="match status" value="1"/>
</dbReference>
<keyword evidence="6" id="KW-0915">Sodium</keyword>
<keyword evidence="3" id="KW-0050">Antiport</keyword>
<comment type="subcellular location">
    <subcellularLocation>
        <location evidence="1">Membrane</location>
        <topology evidence="1">Multi-pass membrane protein</topology>
    </subcellularLocation>
</comment>
<keyword evidence="7" id="KW-0406">Ion transport</keyword>
<comment type="caution">
    <text evidence="12">The sequence shown here is derived from an EMBL/GenBank/DDBJ whole genome shotgun (WGS) entry which is preliminary data.</text>
</comment>
<evidence type="ECO:0000313" key="13">
    <source>
        <dbReference type="Proteomes" id="UP000005839"/>
    </source>
</evidence>
<keyword evidence="9" id="KW-0739">Sodium transport</keyword>
<evidence type="ECO:0000256" key="3">
    <source>
        <dbReference type="ARBA" id="ARBA00022449"/>
    </source>
</evidence>
<dbReference type="STRING" id="314608.KT99_14595"/>
<dbReference type="GO" id="GO:0016020">
    <property type="term" value="C:membrane"/>
    <property type="evidence" value="ECO:0007669"/>
    <property type="project" value="UniProtKB-SubCell"/>
</dbReference>
<feature type="transmembrane region" description="Helical" evidence="10">
    <location>
        <begin position="12"/>
        <end position="34"/>
    </location>
</feature>
<evidence type="ECO:0000256" key="1">
    <source>
        <dbReference type="ARBA" id="ARBA00004141"/>
    </source>
</evidence>
<keyword evidence="13" id="KW-1185">Reference proteome</keyword>
<dbReference type="InterPro" id="IPR038770">
    <property type="entry name" value="Na+/solute_symporter_sf"/>
</dbReference>
<keyword evidence="4 10" id="KW-0812">Transmembrane</keyword>
<proteinExistence type="predicted"/>
<accession>A9DG58</accession>
<gene>
    <name evidence="12" type="ORF">KT99_14595</name>
</gene>
<dbReference type="PANTHER" id="PTHR43562">
    <property type="entry name" value="NAPA-TYPE SODIUM/HYDROGEN ANTIPORTER"/>
    <property type="match status" value="1"/>
</dbReference>
<evidence type="ECO:0000256" key="8">
    <source>
        <dbReference type="ARBA" id="ARBA00023136"/>
    </source>
</evidence>
<organism evidence="12 13">
    <name type="scientific">Shewanella benthica KT99</name>
    <dbReference type="NCBI Taxonomy" id="314608"/>
    <lineage>
        <taxon>Bacteria</taxon>
        <taxon>Pseudomonadati</taxon>
        <taxon>Pseudomonadota</taxon>
        <taxon>Gammaproteobacteria</taxon>
        <taxon>Alteromonadales</taxon>
        <taxon>Shewanellaceae</taxon>
        <taxon>Shewanella</taxon>
    </lineage>
</organism>
<keyword evidence="2" id="KW-0813">Transport</keyword>
<evidence type="ECO:0000256" key="4">
    <source>
        <dbReference type="ARBA" id="ARBA00022692"/>
    </source>
</evidence>
<evidence type="ECO:0000259" key="11">
    <source>
        <dbReference type="Pfam" id="PF00999"/>
    </source>
</evidence>
<dbReference type="GO" id="GO:0006814">
    <property type="term" value="P:sodium ion transport"/>
    <property type="evidence" value="ECO:0007669"/>
    <property type="project" value="UniProtKB-KW"/>
</dbReference>
<keyword evidence="5 10" id="KW-1133">Transmembrane helix</keyword>
<dbReference type="InterPro" id="IPR006153">
    <property type="entry name" value="Cation/H_exchanger_TM"/>
</dbReference>
<reference evidence="12 13" key="1">
    <citation type="submission" date="2007-10" db="EMBL/GenBank/DDBJ databases">
        <authorList>
            <person name="Yayanos A."/>
            <person name="Ferriera S."/>
            <person name="Johnson J."/>
            <person name="Kravitz S."/>
            <person name="Halpern A."/>
            <person name="Remington K."/>
            <person name="Beeson K."/>
            <person name="Tran B."/>
            <person name="Rogers Y.-H."/>
            <person name="Friedman R."/>
            <person name="Venter J.C."/>
        </authorList>
    </citation>
    <scope>NUCLEOTIDE SEQUENCE [LARGE SCALE GENOMIC DNA]</scope>
    <source>
        <strain evidence="12 13">KT99</strain>
    </source>
</reference>
<evidence type="ECO:0000256" key="7">
    <source>
        <dbReference type="ARBA" id="ARBA00023065"/>
    </source>
</evidence>
<name>A9DG58_9GAMM</name>
<dbReference type="PANTHER" id="PTHR43562:SF3">
    <property type="entry name" value="SODIUM ION_PROTON EXCHANGER (EUROFUNG)"/>
    <property type="match status" value="1"/>
</dbReference>
<dbReference type="GO" id="GO:1902600">
    <property type="term" value="P:proton transmembrane transport"/>
    <property type="evidence" value="ECO:0007669"/>
    <property type="project" value="InterPro"/>
</dbReference>
<sequence>MGISLDLSQLDYSASGILLLLWLSLLAIVSKLLAGWLAGAPWQTKAVVGSAMVPRGEVGLVFAELGLKMGIIDSKLFTELVVIIANTTLLGQLLLKWSLKQYVNH</sequence>
<evidence type="ECO:0000256" key="2">
    <source>
        <dbReference type="ARBA" id="ARBA00022448"/>
    </source>
</evidence>
<dbReference type="Pfam" id="PF00999">
    <property type="entry name" value="Na_H_Exchanger"/>
    <property type="match status" value="1"/>
</dbReference>